<dbReference type="EMBL" id="MAYW01000031">
    <property type="protein sequence ID" value="ODS33325.1"/>
    <property type="molecule type" value="Genomic_DNA"/>
</dbReference>
<protein>
    <recommendedName>
        <fullName evidence="3">DUF2851 domain-containing protein</fullName>
    </recommendedName>
</protein>
<comment type="caution">
    <text evidence="1">The sequence shown here is derived from an EMBL/GenBank/DDBJ whole genome shotgun (WGS) entry which is preliminary data.</text>
</comment>
<proteinExistence type="predicted"/>
<dbReference type="Proteomes" id="UP000094056">
    <property type="component" value="Unassembled WGS sequence"/>
</dbReference>
<dbReference type="PATRIC" id="fig|1872076.5.peg.1760"/>
<reference evidence="1 2" key="1">
    <citation type="submission" date="2016-07" db="EMBL/GenBank/DDBJ databases">
        <title>Draft genome of Scalindua rubra, obtained from a brine-seawater interface in the Red Sea, sheds light on salt adaptation in anammox bacteria.</title>
        <authorList>
            <person name="Speth D.R."/>
            <person name="Lagkouvardos I."/>
            <person name="Wang Y."/>
            <person name="Qian P.-Y."/>
            <person name="Dutilh B.E."/>
            <person name="Jetten M.S."/>
        </authorList>
    </citation>
    <scope>NUCLEOTIDE SEQUENCE [LARGE SCALE GENOMIC DNA]</scope>
    <source>
        <strain evidence="1">BSI-1</strain>
    </source>
</reference>
<gene>
    <name evidence="1" type="ORF">SCARUB_01505</name>
</gene>
<sequence length="524" mass="61285">MFGIKDYADNFRSPHYREIVRRYCGVKENGDLSYSAKGKKIKEQLVKCIWSEQLLKKNKLYTEDGLRIEVISPGQWNLEEGPDFKGSEMLLEGKGVVKGDVEIHVCSNDWIRHGHNKQKEYENVCLHVFMWNDRKNKFIKIKNRSIPQLELYDYLEYKLDKLIEMIDIEDYPHTGGANAGPCQKRLSVISSDDNWIGYFLDYAGDERILIKANRIEKHQNTKTFEQILYEAIMESLGYKNNKEQFRHLATIVSINDIRSFIPLDISPEQKGKKIQALLFGMAGLLPSQISSCKDIKDMQSREYINEIEETWSVIKNDINNKPMDGELWSFKYSRPSNYPTRRIAAISRLLAENFETGIFRIILKSFEIIDSKKNEVEQIKTIIKNTESVFLELYDEYWSYYYTFGGKRLKNPERLIGRERSSVIFINIIIPVLLAYSRKRDNVVLEERLFKAYKLHTKLSPNNVTRFMNCRIFGKDIQKRNVVNTARRQQGLLQIFKDFCESDDIACKRCVLLLSINSMLGKKG</sequence>
<name>A0A1E3XCG5_9BACT</name>
<accession>A0A1E3XCG5</accession>
<dbReference type="Pfam" id="PF11013">
    <property type="entry name" value="DUF2851"/>
    <property type="match status" value="1"/>
</dbReference>
<evidence type="ECO:0000313" key="1">
    <source>
        <dbReference type="EMBL" id="ODS33325.1"/>
    </source>
</evidence>
<evidence type="ECO:0000313" key="2">
    <source>
        <dbReference type="Proteomes" id="UP000094056"/>
    </source>
</evidence>
<dbReference type="AlphaFoldDB" id="A0A1E3XCG5"/>
<dbReference type="InterPro" id="IPR021272">
    <property type="entry name" value="DUF2851"/>
</dbReference>
<evidence type="ECO:0008006" key="3">
    <source>
        <dbReference type="Google" id="ProtNLM"/>
    </source>
</evidence>
<organism evidence="1 2">
    <name type="scientific">Candidatus Scalindua rubra</name>
    <dbReference type="NCBI Taxonomy" id="1872076"/>
    <lineage>
        <taxon>Bacteria</taxon>
        <taxon>Pseudomonadati</taxon>
        <taxon>Planctomycetota</taxon>
        <taxon>Candidatus Brocadiia</taxon>
        <taxon>Candidatus Brocadiales</taxon>
        <taxon>Candidatus Scalinduaceae</taxon>
        <taxon>Candidatus Scalindua</taxon>
    </lineage>
</organism>